<dbReference type="InterPro" id="IPR036844">
    <property type="entry name" value="Hint_dom_sf"/>
</dbReference>
<evidence type="ECO:0000259" key="1">
    <source>
        <dbReference type="Pfam" id="PF13403"/>
    </source>
</evidence>
<dbReference type="KEGG" id="apt:APA01_20940"/>
<proteinExistence type="predicted"/>
<dbReference type="EMBL" id="AP011121">
    <property type="protein sequence ID" value="BAI00216.1"/>
    <property type="molecule type" value="Genomic_DNA"/>
</dbReference>
<dbReference type="InterPro" id="IPR028992">
    <property type="entry name" value="Hedgehog/Intein_dom"/>
</dbReference>
<evidence type="ECO:0000313" key="2">
    <source>
        <dbReference type="EMBL" id="BAI00216.1"/>
    </source>
</evidence>
<dbReference type="Proteomes" id="UP000000948">
    <property type="component" value="Chromosome"/>
</dbReference>
<organism evidence="2 3">
    <name type="scientific">Acetobacter pasteurianus (strain NBRC 105184 / IFO 3283-01)</name>
    <dbReference type="NCBI Taxonomy" id="634452"/>
    <lineage>
        <taxon>Bacteria</taxon>
        <taxon>Pseudomonadati</taxon>
        <taxon>Pseudomonadota</taxon>
        <taxon>Alphaproteobacteria</taxon>
        <taxon>Acetobacterales</taxon>
        <taxon>Acetobacteraceae</taxon>
        <taxon>Acetobacter</taxon>
    </lineage>
</organism>
<accession>C7JE32</accession>
<feature type="domain" description="Hedgehog/Intein (Hint)" evidence="1">
    <location>
        <begin position="536"/>
        <end position="675"/>
    </location>
</feature>
<reference evidence="2 3" key="1">
    <citation type="journal article" date="2009" name="Nucleic Acids Res.">
        <title>Whole-genome analyses reveal genetic instability of Acetobacter pasteurianus.</title>
        <authorList>
            <person name="Azuma Y."/>
            <person name="Hosoyama A."/>
            <person name="Matsutani M."/>
            <person name="Furuya N."/>
            <person name="Horikawa H."/>
            <person name="Harada T."/>
            <person name="Hirakawa H."/>
            <person name="Kuhara S."/>
            <person name="Matsushita K."/>
            <person name="Fujita N."/>
            <person name="Shirai M."/>
        </authorList>
    </citation>
    <scope>NUCLEOTIDE SEQUENCE [LARGE SCALE GENOMIC DNA]</scope>
    <source>
        <strain evidence="3">NBRC 105184 / IFO 3283-01</strain>
    </source>
</reference>
<dbReference type="eggNOG" id="COG3210">
    <property type="taxonomic scope" value="Bacteria"/>
</dbReference>
<dbReference type="BioCyc" id="APAS634452:APA01_RS10645-MONOMER"/>
<dbReference type="Gene3D" id="2.170.16.10">
    <property type="entry name" value="Hedgehog/Intein (Hint) domain"/>
    <property type="match status" value="1"/>
</dbReference>
<dbReference type="PATRIC" id="fig|634452.3.peg.2181"/>
<dbReference type="Pfam" id="PF13403">
    <property type="entry name" value="Hint_2"/>
    <property type="match status" value="1"/>
</dbReference>
<name>C7JE32_ACEP3</name>
<gene>
    <name evidence="2" type="ordered locus">APA01_20940</name>
</gene>
<evidence type="ECO:0000313" key="3">
    <source>
        <dbReference type="Proteomes" id="UP000000948"/>
    </source>
</evidence>
<dbReference type="STRING" id="634452.APA01_20940"/>
<dbReference type="AlphaFoldDB" id="C7JE32"/>
<sequence>MYLSCRSVIDLMLRIQLMSSQIDLDSDQTYTNTSPVTSSKTALTIELDDVDAITVQNNGTLSSTGKRGIDTSGIAASGASVTINNTGTISGSDDGIRIDDALINGTLLLDNSGTIQSTDDGQAVDFNSVSSASSITIINESNGIIKSTDADALRPGANASIKNAGTIYADGTNGATKNDGIDFQDYSGTVDNSGSISGARHGITSSTDVTVVNEAGGTITGRDGSGVGSDGNGTVTNYGTITGAYDNSGTGDGDGVDIDGYTTITNYGTIQGTGAGGNGSDGYPNTSEGVSIGGGDIVNESGALISGAANGILVDNSSQGNAPYATTITNNGTIQGLDGYGIHITDTFGDTITNAGTISGTTDAILLGDGDDTLNIQTGSVISGTVDGGAGNNTVNLSGSGTFDGAINFQTMTVSGSWILSGDQSYSTISLADNAALTLQGSAPSTETITFSGGAALILGTSSSFNATLSNFAVGNTLDFSTVTYDTEATVSVSDNQVVISSNGITYTLTISPADTSEQFQLAKDSDGFLMLEAVVCFLPGGMIATPDGEHAVETLRPGMSVLTFDNGEITPKDIVWVGCQHVTVQRDCPPDIAGVPIRISKDALAGGVPHHDLLVTPEHCLYLDGCFVPVRMLVNGMTISYAHEIRSYKCYHIETRDHAVIRANGLFTESYLDTGNRRNFSPLAEGTVVSAFNGPARNWDEHAATKLCTDRSFVEPLYSQIVQRASEMEDITVKVEKEYVQDPALRLVLPNGSKMVPLRIIGQRYVFALPANVDVVRVMSRSARPCDTIGPYVDDRRNLGVLISRVTVCDAHQGGDITAYLTDDLPGWNAREEGTCRWTQGNAVLPLGACKSNHHTVLVLHVEAAGPYLVDKEPMNIEPQVAMIA</sequence>
<dbReference type="SUPFAM" id="SSF51294">
    <property type="entry name" value="Hedgehog/intein (Hint) domain"/>
    <property type="match status" value="1"/>
</dbReference>
<dbReference type="HOGENOM" id="CLU_309199_0_0_5"/>
<protein>
    <submittedName>
        <fullName evidence="2">Outer membrane protein</fullName>
    </submittedName>
</protein>
<dbReference type="RefSeq" id="WP_014457280.1">
    <property type="nucleotide sequence ID" value="NC_013209.1"/>
</dbReference>